<accession>A0AAV9WVF8</accession>
<protein>
    <submittedName>
        <fullName evidence="3">Uncharacterized protein</fullName>
    </submittedName>
</protein>
<feature type="compositionally biased region" description="Low complexity" evidence="1">
    <location>
        <begin position="24"/>
        <end position="33"/>
    </location>
</feature>
<keyword evidence="2" id="KW-0812">Transmembrane</keyword>
<dbReference type="AlphaFoldDB" id="A0AAV9WVF8"/>
<organism evidence="3 4">
    <name type="scientific">Orbilia ellipsospora</name>
    <dbReference type="NCBI Taxonomy" id="2528407"/>
    <lineage>
        <taxon>Eukaryota</taxon>
        <taxon>Fungi</taxon>
        <taxon>Dikarya</taxon>
        <taxon>Ascomycota</taxon>
        <taxon>Pezizomycotina</taxon>
        <taxon>Orbiliomycetes</taxon>
        <taxon>Orbiliales</taxon>
        <taxon>Orbiliaceae</taxon>
        <taxon>Orbilia</taxon>
    </lineage>
</organism>
<dbReference type="EMBL" id="JAVHJO010000015">
    <property type="protein sequence ID" value="KAK6527524.1"/>
    <property type="molecule type" value="Genomic_DNA"/>
</dbReference>
<reference evidence="3 4" key="1">
    <citation type="submission" date="2019-10" db="EMBL/GenBank/DDBJ databases">
        <authorList>
            <person name="Palmer J.M."/>
        </authorList>
    </citation>
    <scope>NUCLEOTIDE SEQUENCE [LARGE SCALE GENOMIC DNA]</scope>
    <source>
        <strain evidence="3 4">TWF694</strain>
    </source>
</reference>
<evidence type="ECO:0000313" key="3">
    <source>
        <dbReference type="EMBL" id="KAK6527524.1"/>
    </source>
</evidence>
<gene>
    <name evidence="3" type="ORF">TWF694_004507</name>
</gene>
<evidence type="ECO:0000256" key="1">
    <source>
        <dbReference type="SAM" id="MobiDB-lite"/>
    </source>
</evidence>
<keyword evidence="4" id="KW-1185">Reference proteome</keyword>
<sequence>MSGLNGLFPSSSTQNSGPAVLTVPQQSTPTSTSIPAYSDSPDKNLIGTCRLTNSTDGTIQGFYSNPFQCTKLVAASSVKGNGGATAAAVVFALLFAGTAALLAFVWWRGRKINSAEGTSYALKENPEQGPPTEISTLQHQLSLERRRVTDLQAALLSQSSQSTGAGWTNAQPKDDREVKRSFVAVFNEIKDFAGNYYRASSGSSAPSKRISLREIDGELKDILDECVSGWDKMLGEQKGRMLLVRIIVGEVLRRAWVDGEFMGRKVGKAVNVVEREVTRNANIQQSHLWRLQTLTPLLATMDSTSKRKNVVSITEHTLALLEPFNPPSQSSSPAAKKFLENIVNRMSGLYFSLANQNAYYEITPYYSLSEEANPEAPATYEHATCDDVEQKFDTGLDARGKEWSAAEGREVRGFVFPAVIKHGDGRGGGWEEGVVVVYKAQVIL</sequence>
<dbReference type="Proteomes" id="UP001365542">
    <property type="component" value="Unassembled WGS sequence"/>
</dbReference>
<evidence type="ECO:0000313" key="4">
    <source>
        <dbReference type="Proteomes" id="UP001365542"/>
    </source>
</evidence>
<keyword evidence="2" id="KW-1133">Transmembrane helix</keyword>
<feature type="transmembrane region" description="Helical" evidence="2">
    <location>
        <begin position="86"/>
        <end position="107"/>
    </location>
</feature>
<proteinExistence type="predicted"/>
<feature type="compositionally biased region" description="Polar residues" evidence="1">
    <location>
        <begin position="8"/>
        <end position="17"/>
    </location>
</feature>
<comment type="caution">
    <text evidence="3">The sequence shown here is derived from an EMBL/GenBank/DDBJ whole genome shotgun (WGS) entry which is preliminary data.</text>
</comment>
<evidence type="ECO:0000256" key="2">
    <source>
        <dbReference type="SAM" id="Phobius"/>
    </source>
</evidence>
<name>A0AAV9WVF8_9PEZI</name>
<keyword evidence="2" id="KW-0472">Membrane</keyword>
<feature type="region of interest" description="Disordered" evidence="1">
    <location>
        <begin position="1"/>
        <end position="39"/>
    </location>
</feature>